<organism evidence="3 4">
    <name type="scientific">Actinokineospora globicatena</name>
    <dbReference type="NCBI Taxonomy" id="103729"/>
    <lineage>
        <taxon>Bacteria</taxon>
        <taxon>Bacillati</taxon>
        <taxon>Actinomycetota</taxon>
        <taxon>Actinomycetes</taxon>
        <taxon>Pseudonocardiales</taxon>
        <taxon>Pseudonocardiaceae</taxon>
        <taxon>Actinokineospora</taxon>
    </lineage>
</organism>
<evidence type="ECO:0000313" key="4">
    <source>
        <dbReference type="Proteomes" id="UP001165042"/>
    </source>
</evidence>
<reference evidence="3" key="1">
    <citation type="submission" date="2023-02" db="EMBL/GenBank/DDBJ databases">
        <title>Actinokineospora globicatena NBRC 15670.</title>
        <authorList>
            <person name="Ichikawa N."/>
            <person name="Sato H."/>
            <person name="Tonouchi N."/>
        </authorList>
    </citation>
    <scope>NUCLEOTIDE SEQUENCE</scope>
    <source>
        <strain evidence="3">NBRC 15670</strain>
    </source>
</reference>
<dbReference type="AlphaFoldDB" id="A0A9W6V7Y0"/>
<keyword evidence="2" id="KW-0812">Transmembrane</keyword>
<evidence type="ECO:0000256" key="1">
    <source>
        <dbReference type="SAM" id="MobiDB-lite"/>
    </source>
</evidence>
<dbReference type="Pfam" id="PF19650">
    <property type="entry name" value="DUF6153"/>
    <property type="match status" value="1"/>
</dbReference>
<sequence>MGRSIARWVLLSALLLGVVGMHHLTGEPGPTDHPVSHAAHMPPAEQDTTGDAPHEPMSSHDLLHLCLAVLAAAAAAGLGLVWLLLSVVVVTKPVGHSRPLAIVTAPRAPPVDLLLSLCVSRR</sequence>
<dbReference type="Proteomes" id="UP001165042">
    <property type="component" value="Unassembled WGS sequence"/>
</dbReference>
<keyword evidence="2" id="KW-0472">Membrane</keyword>
<keyword evidence="2" id="KW-1133">Transmembrane helix</keyword>
<feature type="region of interest" description="Disordered" evidence="1">
    <location>
        <begin position="26"/>
        <end position="56"/>
    </location>
</feature>
<comment type="caution">
    <text evidence="3">The sequence shown here is derived from an EMBL/GenBank/DDBJ whole genome shotgun (WGS) entry which is preliminary data.</text>
</comment>
<feature type="transmembrane region" description="Helical" evidence="2">
    <location>
        <begin position="62"/>
        <end position="90"/>
    </location>
</feature>
<evidence type="ECO:0000313" key="3">
    <source>
        <dbReference type="EMBL" id="GLW89403.1"/>
    </source>
</evidence>
<name>A0A9W6V7Y0_9PSEU</name>
<proteinExistence type="predicted"/>
<gene>
    <name evidence="3" type="ORF">Aglo03_02190</name>
</gene>
<evidence type="ECO:0000256" key="2">
    <source>
        <dbReference type="SAM" id="Phobius"/>
    </source>
</evidence>
<dbReference type="InterPro" id="IPR046151">
    <property type="entry name" value="DUF6153"/>
</dbReference>
<keyword evidence="4" id="KW-1185">Reference proteome</keyword>
<accession>A0A9W6V7Y0</accession>
<protein>
    <submittedName>
        <fullName evidence="3">Uncharacterized protein</fullName>
    </submittedName>
</protein>
<dbReference type="EMBL" id="BSSD01000001">
    <property type="protein sequence ID" value="GLW89403.1"/>
    <property type="molecule type" value="Genomic_DNA"/>
</dbReference>